<keyword evidence="4" id="KW-1185">Reference proteome</keyword>
<evidence type="ECO:0000313" key="3">
    <source>
        <dbReference type="EMBL" id="MCD8739068.1"/>
    </source>
</evidence>
<organism evidence="3 4">
    <name type="scientific">Mucilaginibacter roseus</name>
    <dbReference type="NCBI Taxonomy" id="1528868"/>
    <lineage>
        <taxon>Bacteria</taxon>
        <taxon>Pseudomonadati</taxon>
        <taxon>Bacteroidota</taxon>
        <taxon>Sphingobacteriia</taxon>
        <taxon>Sphingobacteriales</taxon>
        <taxon>Sphingobacteriaceae</taxon>
        <taxon>Mucilaginibacter</taxon>
    </lineage>
</organism>
<evidence type="ECO:0000256" key="1">
    <source>
        <dbReference type="SAM" id="MobiDB-lite"/>
    </source>
</evidence>
<evidence type="ECO:0000313" key="4">
    <source>
        <dbReference type="Proteomes" id="UP001199919"/>
    </source>
</evidence>
<feature type="region of interest" description="Disordered" evidence="1">
    <location>
        <begin position="47"/>
        <end position="67"/>
    </location>
</feature>
<protein>
    <submittedName>
        <fullName evidence="3">Uncharacterized protein</fullName>
    </submittedName>
</protein>
<sequence>MRKNFLGIAAIVMALSASAFTAPNRSNAKLVTYKWFQITANRTTDQSVPASGATYLGESETPPTGSGCNNLSNRQCVSGFTAAQVTGSNQLDGPQVPEAIAATRN</sequence>
<reference evidence="3 4" key="1">
    <citation type="submission" date="2021-12" db="EMBL/GenBank/DDBJ databases">
        <title>Mucilaginibacter roseus genome.</title>
        <authorList>
            <person name="Ferreira J.R."/>
            <person name="Newman J.D."/>
        </authorList>
    </citation>
    <scope>NUCLEOTIDE SEQUENCE [LARGE SCALE GENOMIC DNA]</scope>
    <source>
        <strain evidence="3 4">LMG 28454</strain>
    </source>
</reference>
<proteinExistence type="predicted"/>
<feature type="chain" id="PRO_5046507342" evidence="2">
    <location>
        <begin position="22"/>
        <end position="105"/>
    </location>
</feature>
<accession>A0ABS8TZ30</accession>
<name>A0ABS8TZ30_9SPHI</name>
<dbReference type="RefSeq" id="WP_232174943.1">
    <property type="nucleotide sequence ID" value="NZ_JAJPWV010000001.1"/>
</dbReference>
<gene>
    <name evidence="3" type="ORF">LT679_00515</name>
</gene>
<comment type="caution">
    <text evidence="3">The sequence shown here is derived from an EMBL/GenBank/DDBJ whole genome shotgun (WGS) entry which is preliminary data.</text>
</comment>
<evidence type="ECO:0000256" key="2">
    <source>
        <dbReference type="SAM" id="SignalP"/>
    </source>
</evidence>
<dbReference type="Proteomes" id="UP001199919">
    <property type="component" value="Unassembled WGS sequence"/>
</dbReference>
<keyword evidence="2" id="KW-0732">Signal</keyword>
<dbReference type="EMBL" id="JAJPWV010000001">
    <property type="protein sequence ID" value="MCD8739068.1"/>
    <property type="molecule type" value="Genomic_DNA"/>
</dbReference>
<feature type="signal peptide" evidence="2">
    <location>
        <begin position="1"/>
        <end position="21"/>
    </location>
</feature>